<dbReference type="PRINTS" id="PR00081">
    <property type="entry name" value="GDHRDH"/>
</dbReference>
<keyword evidence="5" id="KW-1185">Reference proteome</keyword>
<name>A0AAU9IYP2_9CILI</name>
<dbReference type="InterPro" id="IPR020904">
    <property type="entry name" value="Sc_DH/Rdtase_CS"/>
</dbReference>
<dbReference type="SUPFAM" id="SSF51735">
    <property type="entry name" value="NAD(P)-binding Rossmann-fold domains"/>
    <property type="match status" value="1"/>
</dbReference>
<evidence type="ECO:0000256" key="1">
    <source>
        <dbReference type="ARBA" id="ARBA00006484"/>
    </source>
</evidence>
<reference evidence="4" key="1">
    <citation type="submission" date="2021-09" db="EMBL/GenBank/DDBJ databases">
        <authorList>
            <consortium name="AG Swart"/>
            <person name="Singh M."/>
            <person name="Singh A."/>
            <person name="Seah K."/>
            <person name="Emmerich C."/>
        </authorList>
    </citation>
    <scope>NUCLEOTIDE SEQUENCE</scope>
    <source>
        <strain evidence="4">ATCC30299</strain>
    </source>
</reference>
<evidence type="ECO:0000256" key="3">
    <source>
        <dbReference type="RuleBase" id="RU000363"/>
    </source>
</evidence>
<dbReference type="Proteomes" id="UP001162131">
    <property type="component" value="Unassembled WGS sequence"/>
</dbReference>
<dbReference type="InterPro" id="IPR002347">
    <property type="entry name" value="SDR_fam"/>
</dbReference>
<dbReference type="PRINTS" id="PR00080">
    <property type="entry name" value="SDRFAMILY"/>
</dbReference>
<sequence length="253" mass="27038">MRLVNSVCVITGGASGLGAATARLLSQSGAKVAIWDMNEQEGKSLESELSPNSIFCKVNIGDTQSIEDAIKETLSKFSQINVLVNCAGVPLAAWTLYRGEAHPLDSFEEVFRINVIGTFNVTRLVAKQMISQPMFGKDRGVIVNVASVAGFEGQQGTVAYASSKGAVIGMTLPLARDLAYYKIRVAALAPGPFETKMGSLIAPQVSEKLLKAIPLRRFGEASEFALAAKFIIENQYITGQTLRIDGGVVLPNL</sequence>
<evidence type="ECO:0000256" key="2">
    <source>
        <dbReference type="ARBA" id="ARBA00023002"/>
    </source>
</evidence>
<dbReference type="PROSITE" id="PS00061">
    <property type="entry name" value="ADH_SHORT"/>
    <property type="match status" value="1"/>
</dbReference>
<dbReference type="InterPro" id="IPR036291">
    <property type="entry name" value="NAD(P)-bd_dom_sf"/>
</dbReference>
<dbReference type="GO" id="GO:0016491">
    <property type="term" value="F:oxidoreductase activity"/>
    <property type="evidence" value="ECO:0007669"/>
    <property type="project" value="UniProtKB-KW"/>
</dbReference>
<evidence type="ECO:0000313" key="4">
    <source>
        <dbReference type="EMBL" id="CAG9320003.1"/>
    </source>
</evidence>
<dbReference type="PANTHER" id="PTHR43658:SF8">
    <property type="entry name" value="17-BETA-HYDROXYSTEROID DEHYDROGENASE 14-RELATED"/>
    <property type="match status" value="1"/>
</dbReference>
<organism evidence="4 5">
    <name type="scientific">Blepharisma stoltei</name>
    <dbReference type="NCBI Taxonomy" id="1481888"/>
    <lineage>
        <taxon>Eukaryota</taxon>
        <taxon>Sar</taxon>
        <taxon>Alveolata</taxon>
        <taxon>Ciliophora</taxon>
        <taxon>Postciliodesmatophora</taxon>
        <taxon>Heterotrichea</taxon>
        <taxon>Heterotrichida</taxon>
        <taxon>Blepharismidae</taxon>
        <taxon>Blepharisma</taxon>
    </lineage>
</organism>
<dbReference type="FunFam" id="3.40.50.720:FF:000173">
    <property type="entry name" value="3-oxoacyl-[acyl-carrier protein] reductase"/>
    <property type="match status" value="1"/>
</dbReference>
<comment type="similarity">
    <text evidence="1 3">Belongs to the short-chain dehydrogenases/reductases (SDR) family.</text>
</comment>
<keyword evidence="2" id="KW-0560">Oxidoreductase</keyword>
<dbReference type="EMBL" id="CAJZBQ010000024">
    <property type="protein sequence ID" value="CAG9320003.1"/>
    <property type="molecule type" value="Genomic_DNA"/>
</dbReference>
<dbReference type="PANTHER" id="PTHR43658">
    <property type="entry name" value="SHORT-CHAIN DEHYDROGENASE/REDUCTASE"/>
    <property type="match status" value="1"/>
</dbReference>
<dbReference type="Gene3D" id="3.40.50.720">
    <property type="entry name" value="NAD(P)-binding Rossmann-like Domain"/>
    <property type="match status" value="1"/>
</dbReference>
<evidence type="ECO:0008006" key="6">
    <source>
        <dbReference type="Google" id="ProtNLM"/>
    </source>
</evidence>
<gene>
    <name evidence="4" type="ORF">BSTOLATCC_MIC25244</name>
</gene>
<evidence type="ECO:0000313" key="5">
    <source>
        <dbReference type="Proteomes" id="UP001162131"/>
    </source>
</evidence>
<proteinExistence type="inferred from homology"/>
<dbReference type="AlphaFoldDB" id="A0AAU9IYP2"/>
<accession>A0AAU9IYP2</accession>
<dbReference type="Pfam" id="PF00106">
    <property type="entry name" value="adh_short"/>
    <property type="match status" value="1"/>
</dbReference>
<comment type="caution">
    <text evidence="4">The sequence shown here is derived from an EMBL/GenBank/DDBJ whole genome shotgun (WGS) entry which is preliminary data.</text>
</comment>
<protein>
    <recommendedName>
        <fullName evidence="6">3-hydroxyacyl-CoA dehydrogenase</fullName>
    </recommendedName>
</protein>